<gene>
    <name evidence="3" type="ORF">SODALDRAFT_318753</name>
</gene>
<dbReference type="GeneID" id="39577879"/>
<feature type="compositionally biased region" description="Basic and acidic residues" evidence="1">
    <location>
        <begin position="108"/>
        <end position="120"/>
    </location>
</feature>
<feature type="region of interest" description="Disordered" evidence="1">
    <location>
        <begin position="63"/>
        <end position="166"/>
    </location>
</feature>
<feature type="compositionally biased region" description="Basic and acidic residues" evidence="1">
    <location>
        <begin position="86"/>
        <end position="95"/>
    </location>
</feature>
<proteinExistence type="predicted"/>
<dbReference type="RefSeq" id="XP_028469776.1">
    <property type="nucleotide sequence ID" value="XM_028609401.1"/>
</dbReference>
<dbReference type="EMBL" id="ML119051">
    <property type="protein sequence ID" value="ROT41970.1"/>
    <property type="molecule type" value="Genomic_DNA"/>
</dbReference>
<feature type="transmembrane region" description="Helical" evidence="2">
    <location>
        <begin position="30"/>
        <end position="50"/>
    </location>
</feature>
<evidence type="ECO:0000256" key="1">
    <source>
        <dbReference type="SAM" id="MobiDB-lite"/>
    </source>
</evidence>
<keyword evidence="2" id="KW-1133">Transmembrane helix</keyword>
<keyword evidence="4" id="KW-1185">Reference proteome</keyword>
<reference evidence="3 4" key="1">
    <citation type="journal article" date="2018" name="Mol. Ecol.">
        <title>The obligate alkalophilic soda-lake fungus Sodiomyces alkalinus has shifted to a protein diet.</title>
        <authorList>
            <person name="Grum-Grzhimaylo A.A."/>
            <person name="Falkoski D.L."/>
            <person name="van den Heuvel J."/>
            <person name="Valero-Jimenez C.A."/>
            <person name="Min B."/>
            <person name="Choi I.G."/>
            <person name="Lipzen A."/>
            <person name="Daum C.G."/>
            <person name="Aanen D.K."/>
            <person name="Tsang A."/>
            <person name="Henrissat B."/>
            <person name="Bilanenko E.N."/>
            <person name="de Vries R.P."/>
            <person name="van Kan J.A.L."/>
            <person name="Grigoriev I.V."/>
            <person name="Debets A.J.M."/>
        </authorList>
    </citation>
    <scope>NUCLEOTIDE SEQUENCE [LARGE SCALE GENOMIC DNA]</scope>
    <source>
        <strain evidence="3 4">F11</strain>
    </source>
</reference>
<organism evidence="3 4">
    <name type="scientific">Sodiomyces alkalinus (strain CBS 110278 / VKM F-3762 / F11)</name>
    <name type="common">Alkaliphilic filamentous fungus</name>
    <dbReference type="NCBI Taxonomy" id="1314773"/>
    <lineage>
        <taxon>Eukaryota</taxon>
        <taxon>Fungi</taxon>
        <taxon>Dikarya</taxon>
        <taxon>Ascomycota</taxon>
        <taxon>Pezizomycotina</taxon>
        <taxon>Sordariomycetes</taxon>
        <taxon>Hypocreomycetidae</taxon>
        <taxon>Glomerellales</taxon>
        <taxon>Plectosphaerellaceae</taxon>
        <taxon>Sodiomyces</taxon>
    </lineage>
</organism>
<evidence type="ECO:0000313" key="4">
    <source>
        <dbReference type="Proteomes" id="UP000272025"/>
    </source>
</evidence>
<protein>
    <submittedName>
        <fullName evidence="3">Uncharacterized protein</fullName>
    </submittedName>
</protein>
<name>A0A3N2Q5C2_SODAK</name>
<sequence length="166" mass="18609">MAPTIAPCQPSNDKKMAEFYKNHYGQYQTIYWLALTVLLLIGMAVTWHLCRMCVRRADKNEQERLQAEQNGSNAPNKKTPWSQRFCRLDDPRSGDLELGGRGGRGGRPHADDSHNHDRPAQDPSATSPTPPAPAYGSLRTRDRDRRSGAGSRISRSHQRTPPPSYA</sequence>
<evidence type="ECO:0000256" key="2">
    <source>
        <dbReference type="SAM" id="Phobius"/>
    </source>
</evidence>
<feature type="compositionally biased region" description="Polar residues" evidence="1">
    <location>
        <begin position="67"/>
        <end position="82"/>
    </location>
</feature>
<dbReference type="AlphaFoldDB" id="A0A3N2Q5C2"/>
<dbReference type="Proteomes" id="UP000272025">
    <property type="component" value="Unassembled WGS sequence"/>
</dbReference>
<evidence type="ECO:0000313" key="3">
    <source>
        <dbReference type="EMBL" id="ROT41970.1"/>
    </source>
</evidence>
<keyword evidence="2" id="KW-0472">Membrane</keyword>
<accession>A0A3N2Q5C2</accession>
<keyword evidence="2" id="KW-0812">Transmembrane</keyword>